<keyword evidence="3" id="KW-0217">Developmental protein</keyword>
<feature type="DNA-binding region" description="Homeobox" evidence="7">
    <location>
        <begin position="518"/>
        <end position="577"/>
    </location>
</feature>
<feature type="compositionally biased region" description="Basic residues" evidence="9">
    <location>
        <begin position="258"/>
        <end position="277"/>
    </location>
</feature>
<evidence type="ECO:0000313" key="11">
    <source>
        <dbReference type="EMBL" id="OXA51897.1"/>
    </source>
</evidence>
<feature type="compositionally biased region" description="Low complexity" evidence="9">
    <location>
        <begin position="424"/>
        <end position="438"/>
    </location>
</feature>
<comment type="subcellular location">
    <subcellularLocation>
        <location evidence="1 7 8">Nucleus</location>
    </subcellularLocation>
</comment>
<dbReference type="InterPro" id="IPR009057">
    <property type="entry name" value="Homeodomain-like_sf"/>
</dbReference>
<accession>A0A226E4I5</accession>
<keyword evidence="5 7" id="KW-0371">Homeobox</keyword>
<comment type="caution">
    <text evidence="11">The sequence shown here is derived from an EMBL/GenBank/DDBJ whole genome shotgun (WGS) entry which is preliminary data.</text>
</comment>
<evidence type="ECO:0000259" key="10">
    <source>
        <dbReference type="PROSITE" id="PS50071"/>
    </source>
</evidence>
<dbReference type="PROSITE" id="PS50071">
    <property type="entry name" value="HOMEOBOX_2"/>
    <property type="match status" value="1"/>
</dbReference>
<evidence type="ECO:0000313" key="12">
    <source>
        <dbReference type="Proteomes" id="UP000198287"/>
    </source>
</evidence>
<dbReference type="OrthoDB" id="3137333at2759"/>
<proteinExistence type="inferred from homology"/>
<dbReference type="GO" id="GO:0000981">
    <property type="term" value="F:DNA-binding transcription factor activity, RNA polymerase II-specific"/>
    <property type="evidence" value="ECO:0007669"/>
    <property type="project" value="InterPro"/>
</dbReference>
<evidence type="ECO:0000256" key="1">
    <source>
        <dbReference type="ARBA" id="ARBA00004123"/>
    </source>
</evidence>
<feature type="compositionally biased region" description="Polar residues" evidence="9">
    <location>
        <begin position="289"/>
        <end position="305"/>
    </location>
</feature>
<dbReference type="PROSITE" id="PS00027">
    <property type="entry name" value="HOMEOBOX_1"/>
    <property type="match status" value="1"/>
</dbReference>
<feature type="compositionally biased region" description="Low complexity" evidence="9">
    <location>
        <begin position="463"/>
        <end position="474"/>
    </location>
</feature>
<dbReference type="CDD" id="cd00086">
    <property type="entry name" value="homeodomain"/>
    <property type="match status" value="1"/>
</dbReference>
<dbReference type="AlphaFoldDB" id="A0A226E4I5"/>
<sequence length="706" mass="74593">MNENLEQVSLKSEVHSGPNSPLVIVVDHQGEEKAMEKNVIKLEFPDGKETVKVSESNTLNEKVVVTAGASSPLKKRISSPLSKQVTNFHLSSNSSGNSSNLRFSSGDVQVHNGLDFTGGTPTTAGFGLIQSAAAARAAWLLLTNGASSAVGGMSPPGYPPQGATPNQTHFLPPGNVTFLHGSQPLQQFGGNTAYWRMLLEMRAMGLATAAAAAAATTISGSKSTGSGGFSVRDILDLHPNPTSASANGPEKNSESGSIHHHSNHGRNNHGTARHHHRSSIDDHEGHLLRSNSSPGPILSPDSTSSSDDKLLHQSPNNNNNNNMNDASGGGPTNTAVDIKGAPITKSSSHDIVQADSSTTEITRLGVGGPGLSHMHGKHHHHHHQSGHYHHHHHNHAKGQGGQLSSPRTAEDFPKLHNHHNHYNQSQLDQSSSCHSPSQSDDEELILDDEDEEMMEDCGDDSSDTNSMMMMNNNNIKRLAGDSNSNSTGSTGSMFVGNGGGIGSGGVGGGGGGSAPVKKRKRRILFTKTQTYELERRFRQQRYLSAPEREHLASIIRLTPTQVKIWFQNHRYKTKSRAQRETRGGGQMNGGHSMLDSLGPGSHMPPRRVAVPVLVRDGKPCGGGGGSGNGGSGPASGGGGGGGNSGSVSSKISSLLDTLGPHLPHFDFHHPPLNLPHHPGLLPPGLLGHPLGPGAHSHSHYLPPRWW</sequence>
<dbReference type="GO" id="GO:0000978">
    <property type="term" value="F:RNA polymerase II cis-regulatory region sequence-specific DNA binding"/>
    <property type="evidence" value="ECO:0007669"/>
    <property type="project" value="TreeGrafter"/>
</dbReference>
<gene>
    <name evidence="11" type="ORF">Fcan01_13374</name>
</gene>
<dbReference type="InterPro" id="IPR050394">
    <property type="entry name" value="Homeobox_NK-like"/>
</dbReference>
<feature type="compositionally biased region" description="Gly residues" evidence="9">
    <location>
        <begin position="619"/>
        <end position="644"/>
    </location>
</feature>
<dbReference type="InterPro" id="IPR001356">
    <property type="entry name" value="HD"/>
</dbReference>
<feature type="compositionally biased region" description="Basic residues" evidence="9">
    <location>
        <begin position="374"/>
        <end position="396"/>
    </location>
</feature>
<organism evidence="11 12">
    <name type="scientific">Folsomia candida</name>
    <name type="common">Springtail</name>
    <dbReference type="NCBI Taxonomy" id="158441"/>
    <lineage>
        <taxon>Eukaryota</taxon>
        <taxon>Metazoa</taxon>
        <taxon>Ecdysozoa</taxon>
        <taxon>Arthropoda</taxon>
        <taxon>Hexapoda</taxon>
        <taxon>Collembola</taxon>
        <taxon>Entomobryomorpha</taxon>
        <taxon>Isotomoidea</taxon>
        <taxon>Isotomidae</taxon>
        <taxon>Proisotominae</taxon>
        <taxon>Folsomia</taxon>
    </lineage>
</organism>
<comment type="similarity">
    <text evidence="2">Belongs to the NK-2 homeobox family.</text>
</comment>
<dbReference type="SUPFAM" id="SSF46689">
    <property type="entry name" value="Homeodomain-like"/>
    <property type="match status" value="1"/>
</dbReference>
<dbReference type="GO" id="GO:0005634">
    <property type="term" value="C:nucleus"/>
    <property type="evidence" value="ECO:0007669"/>
    <property type="project" value="UniProtKB-SubCell"/>
</dbReference>
<feature type="compositionally biased region" description="Basic and acidic residues" evidence="9">
    <location>
        <begin position="278"/>
        <end position="287"/>
    </location>
</feature>
<evidence type="ECO:0000256" key="7">
    <source>
        <dbReference type="PROSITE-ProRule" id="PRU00108"/>
    </source>
</evidence>
<reference evidence="11 12" key="1">
    <citation type="submission" date="2015-12" db="EMBL/GenBank/DDBJ databases">
        <title>The genome of Folsomia candida.</title>
        <authorList>
            <person name="Faddeeva A."/>
            <person name="Derks M.F."/>
            <person name="Anvar Y."/>
            <person name="Smit S."/>
            <person name="Van Straalen N."/>
            <person name="Roelofs D."/>
        </authorList>
    </citation>
    <scope>NUCLEOTIDE SEQUENCE [LARGE SCALE GENOMIC DNA]</scope>
    <source>
        <strain evidence="11 12">VU population</strain>
        <tissue evidence="11">Whole body</tissue>
    </source>
</reference>
<dbReference type="PANTHER" id="PTHR24340">
    <property type="entry name" value="HOMEOBOX PROTEIN NKX"/>
    <property type="match status" value="1"/>
</dbReference>
<dbReference type="Proteomes" id="UP000198287">
    <property type="component" value="Unassembled WGS sequence"/>
</dbReference>
<feature type="region of interest" description="Disordered" evidence="9">
    <location>
        <begin position="573"/>
        <end position="651"/>
    </location>
</feature>
<dbReference type="InterPro" id="IPR017970">
    <property type="entry name" value="Homeobox_CS"/>
</dbReference>
<feature type="compositionally biased region" description="Polar residues" evidence="9">
    <location>
        <begin position="344"/>
        <end position="361"/>
    </location>
</feature>
<dbReference type="Pfam" id="PF00046">
    <property type="entry name" value="Homeodomain"/>
    <property type="match status" value="1"/>
</dbReference>
<dbReference type="SMART" id="SM00389">
    <property type="entry name" value="HOX"/>
    <property type="match status" value="1"/>
</dbReference>
<feature type="compositionally biased region" description="Low complexity" evidence="9">
    <location>
        <begin position="482"/>
        <end position="492"/>
    </location>
</feature>
<dbReference type="OMA" id="WRMLLEM"/>
<evidence type="ECO:0000256" key="3">
    <source>
        <dbReference type="ARBA" id="ARBA00022473"/>
    </source>
</evidence>
<evidence type="ECO:0000256" key="9">
    <source>
        <dbReference type="SAM" id="MobiDB-lite"/>
    </source>
</evidence>
<evidence type="ECO:0000256" key="4">
    <source>
        <dbReference type="ARBA" id="ARBA00023125"/>
    </source>
</evidence>
<feature type="region of interest" description="Disordered" evidence="9">
    <location>
        <begin position="217"/>
        <end position="496"/>
    </location>
</feature>
<protein>
    <submittedName>
        <fullName evidence="11">Homeobox protein Nkx-2.2a</fullName>
    </submittedName>
</protein>
<name>A0A226E4I5_FOLCA</name>
<evidence type="ECO:0000256" key="6">
    <source>
        <dbReference type="ARBA" id="ARBA00023242"/>
    </source>
</evidence>
<keyword evidence="12" id="KW-1185">Reference proteome</keyword>
<evidence type="ECO:0000256" key="8">
    <source>
        <dbReference type="RuleBase" id="RU000682"/>
    </source>
</evidence>
<dbReference type="Gene3D" id="1.10.10.60">
    <property type="entry name" value="Homeodomain-like"/>
    <property type="match status" value="1"/>
</dbReference>
<dbReference type="EMBL" id="LNIX01000007">
    <property type="protein sequence ID" value="OXA51897.1"/>
    <property type="molecule type" value="Genomic_DNA"/>
</dbReference>
<feature type="compositionally biased region" description="Acidic residues" evidence="9">
    <location>
        <begin position="439"/>
        <end position="462"/>
    </location>
</feature>
<dbReference type="PANTHER" id="PTHR24340:SF82">
    <property type="entry name" value="HOMEOBOX PROTEIN VND"/>
    <property type="match status" value="1"/>
</dbReference>
<evidence type="ECO:0000256" key="5">
    <source>
        <dbReference type="ARBA" id="ARBA00023155"/>
    </source>
</evidence>
<dbReference type="GO" id="GO:0030154">
    <property type="term" value="P:cell differentiation"/>
    <property type="evidence" value="ECO:0007669"/>
    <property type="project" value="TreeGrafter"/>
</dbReference>
<keyword evidence="6 7" id="KW-0539">Nucleus</keyword>
<keyword evidence="4 7" id="KW-0238">DNA-binding</keyword>
<dbReference type="FunFam" id="1.10.10.60:FF:000101">
    <property type="entry name" value="NK2 homeobox 8"/>
    <property type="match status" value="1"/>
</dbReference>
<evidence type="ECO:0000256" key="2">
    <source>
        <dbReference type="ARBA" id="ARBA00005661"/>
    </source>
</evidence>
<feature type="domain" description="Homeobox" evidence="10">
    <location>
        <begin position="516"/>
        <end position="576"/>
    </location>
</feature>